<dbReference type="RefSeq" id="WP_106986920.1">
    <property type="nucleotide sequence ID" value="NZ_DBGCOW010000045.1"/>
</dbReference>
<dbReference type="PANTHER" id="PTHR43736">
    <property type="entry name" value="ADP-RIBOSE PYROPHOSPHATASE"/>
    <property type="match status" value="1"/>
</dbReference>
<dbReference type="PROSITE" id="PS51462">
    <property type="entry name" value="NUDIX"/>
    <property type="match status" value="1"/>
</dbReference>
<comment type="caution">
    <text evidence="3">The sequence shown here is derived from an EMBL/GenBank/DDBJ whole genome shotgun (WGS) entry which is preliminary data.</text>
</comment>
<protein>
    <submittedName>
        <fullName evidence="3">ADP-ribose pyrophosphatase</fullName>
    </submittedName>
</protein>
<dbReference type="InterPro" id="IPR015797">
    <property type="entry name" value="NUDIX_hydrolase-like_dom_sf"/>
</dbReference>
<reference evidence="4" key="1">
    <citation type="submission" date="2018-03" db="EMBL/GenBank/DDBJ databases">
        <title>Lachnoclostridium SNUG30370 gen.nov., sp.nov., isolated from human faeces.</title>
        <authorList>
            <person name="Seo B."/>
            <person name="Jeon K."/>
            <person name="Ko G."/>
        </authorList>
    </citation>
    <scope>NUCLEOTIDE SEQUENCE [LARGE SCALE GENOMIC DNA]</scope>
    <source>
        <strain evidence="4">SNUG30370</strain>
    </source>
</reference>
<dbReference type="InterPro" id="IPR059176">
    <property type="entry name" value="UDP-X_N"/>
</dbReference>
<evidence type="ECO:0000313" key="4">
    <source>
        <dbReference type="Proteomes" id="UP000241201"/>
    </source>
</evidence>
<dbReference type="PANTHER" id="PTHR43736:SF1">
    <property type="entry name" value="DIHYDRONEOPTERIN TRIPHOSPHATE DIPHOSPHATASE"/>
    <property type="match status" value="1"/>
</dbReference>
<gene>
    <name evidence="3" type="ORF">C7U55_00825</name>
</gene>
<evidence type="ECO:0000256" key="1">
    <source>
        <dbReference type="ARBA" id="ARBA00005582"/>
    </source>
</evidence>
<comment type="similarity">
    <text evidence="1">Belongs to the Nudix hydrolase family.</text>
</comment>
<dbReference type="AlphaFoldDB" id="A0A2T3G3W7"/>
<dbReference type="Gene3D" id="6.10.250.1120">
    <property type="match status" value="1"/>
</dbReference>
<dbReference type="Pfam" id="PF12535">
    <property type="entry name" value="Nudix_N"/>
    <property type="match status" value="1"/>
</dbReference>
<dbReference type="Proteomes" id="UP000241201">
    <property type="component" value="Unassembled WGS sequence"/>
</dbReference>
<proteinExistence type="inferred from homology"/>
<name>A0A2T3G3W7_9FIRM</name>
<dbReference type="InterPro" id="IPR000086">
    <property type="entry name" value="NUDIX_hydrolase_dom"/>
</dbReference>
<sequence>MDKNKKWIDYIIELQSLAQAGLTYGKDVYDQERYERIRQLSAMMMADISNKPVEQVEGLFCNEVGYQTPKIDTRAAIFKEDKILLVQEKNGTWSLPGGWCDVNVSVMENTIKEVKEEAGLDVVVKNVIAIQDREKHNQPIYAYKVCKIFMLCEVEGGVFKENSETIGFDYFTKDNLPILATEKNNEEQIQMCFDAYKAGEKWKTYFD</sequence>
<dbReference type="GeneID" id="77469648"/>
<evidence type="ECO:0000313" key="3">
    <source>
        <dbReference type="EMBL" id="PST42131.1"/>
    </source>
</evidence>
<dbReference type="EMBL" id="PYLP01000001">
    <property type="protein sequence ID" value="PST42131.1"/>
    <property type="molecule type" value="Genomic_DNA"/>
</dbReference>
<keyword evidence="4" id="KW-1185">Reference proteome</keyword>
<dbReference type="SUPFAM" id="SSF55811">
    <property type="entry name" value="Nudix"/>
    <property type="match status" value="1"/>
</dbReference>
<dbReference type="Pfam" id="PF00293">
    <property type="entry name" value="NUDIX"/>
    <property type="match status" value="1"/>
</dbReference>
<dbReference type="CDD" id="cd18889">
    <property type="entry name" value="NUDIX_ADPRase"/>
    <property type="match status" value="1"/>
</dbReference>
<evidence type="ECO:0000259" key="2">
    <source>
        <dbReference type="PROSITE" id="PS51462"/>
    </source>
</evidence>
<feature type="domain" description="Nudix hydrolase" evidence="2">
    <location>
        <begin position="68"/>
        <end position="193"/>
    </location>
</feature>
<organism evidence="3 4">
    <name type="scientific">Faecalibacillus faecis</name>
    <dbReference type="NCBI Taxonomy" id="1982628"/>
    <lineage>
        <taxon>Bacteria</taxon>
        <taxon>Bacillati</taxon>
        <taxon>Bacillota</taxon>
        <taxon>Erysipelotrichia</taxon>
        <taxon>Erysipelotrichales</taxon>
        <taxon>Coprobacillaceae</taxon>
        <taxon>Faecalibacillus</taxon>
    </lineage>
</organism>
<dbReference type="Gene3D" id="3.90.79.10">
    <property type="entry name" value="Nucleoside Triphosphate Pyrophosphohydrolase"/>
    <property type="match status" value="1"/>
</dbReference>
<accession>A0A2T3G3W7</accession>